<proteinExistence type="predicted"/>
<gene>
    <name evidence="2" type="ORF">RBB77_21030</name>
</gene>
<organism evidence="2">
    <name type="scientific">Tunturiibacter psychrotolerans</name>
    <dbReference type="NCBI Taxonomy" id="3069686"/>
    <lineage>
        <taxon>Bacteria</taxon>
        <taxon>Pseudomonadati</taxon>
        <taxon>Acidobacteriota</taxon>
        <taxon>Terriglobia</taxon>
        <taxon>Terriglobales</taxon>
        <taxon>Acidobacteriaceae</taxon>
        <taxon>Tunturiibacter</taxon>
    </lineage>
</organism>
<sequence>MSFYKGMFLAIFTCLATYSRAQDCLSNLPQSVRSAVEQDNWTIVQPQDLSGNDPQVFRVNHPGECPGVTAGNFYPKGKSSFLVATIQRDDQKNPIEKLTLVFFKKDLPVTAVVVPPTQVADPFVVWKLRPGHYQDLYGTKTTISRESFVYEKLVGPAKQFYYDGTHLKSFVISR</sequence>
<feature type="chain" id="PRO_5043986425" evidence="1">
    <location>
        <begin position="22"/>
        <end position="174"/>
    </location>
</feature>
<reference evidence="2" key="1">
    <citation type="submission" date="2023-08" db="EMBL/GenBank/DDBJ databases">
        <authorList>
            <person name="Messyasz A."/>
            <person name="Mannisto M.K."/>
            <person name="Kerkhof L.J."/>
            <person name="Haggblom M."/>
        </authorList>
    </citation>
    <scope>NUCLEOTIDE SEQUENCE</scope>
    <source>
        <strain evidence="2">X5P6</strain>
    </source>
</reference>
<protein>
    <submittedName>
        <fullName evidence="2">Uncharacterized protein</fullName>
    </submittedName>
</protein>
<accession>A0AAU7ZPL6</accession>
<keyword evidence="1" id="KW-0732">Signal</keyword>
<dbReference type="RefSeq" id="WP_353063715.1">
    <property type="nucleotide sequence ID" value="NZ_CP132942.1"/>
</dbReference>
<dbReference type="EMBL" id="CP132942">
    <property type="protein sequence ID" value="XCB32877.1"/>
    <property type="molecule type" value="Genomic_DNA"/>
</dbReference>
<evidence type="ECO:0000313" key="2">
    <source>
        <dbReference type="EMBL" id="XCB32877.1"/>
    </source>
</evidence>
<evidence type="ECO:0000256" key="1">
    <source>
        <dbReference type="SAM" id="SignalP"/>
    </source>
</evidence>
<dbReference type="AlphaFoldDB" id="A0AAU7ZPL6"/>
<feature type="signal peptide" evidence="1">
    <location>
        <begin position="1"/>
        <end position="21"/>
    </location>
</feature>
<dbReference type="KEGG" id="tpsc:RBB77_21030"/>
<reference evidence="2" key="2">
    <citation type="journal article" date="2024" name="Environ. Microbiol.">
        <title>Genome analysis and description of Tunturibacter gen. nov. expands the diversity of Terriglobia in tundra soils.</title>
        <authorList>
            <person name="Messyasz A."/>
            <person name="Mannisto M.K."/>
            <person name="Kerkhof L.J."/>
            <person name="Haggblom M.M."/>
        </authorList>
    </citation>
    <scope>NUCLEOTIDE SEQUENCE</scope>
    <source>
        <strain evidence="2">X5P6</strain>
    </source>
</reference>
<name>A0AAU7ZPL6_9BACT</name>